<dbReference type="AlphaFoldDB" id="A0AAP0F4T3"/>
<evidence type="ECO:0000313" key="1">
    <source>
        <dbReference type="EMBL" id="KAK9100644.1"/>
    </source>
</evidence>
<name>A0AAP0F4T3_9MAGN</name>
<accession>A0AAP0F4T3</accession>
<organism evidence="1 2">
    <name type="scientific">Stephania cephalantha</name>
    <dbReference type="NCBI Taxonomy" id="152367"/>
    <lineage>
        <taxon>Eukaryota</taxon>
        <taxon>Viridiplantae</taxon>
        <taxon>Streptophyta</taxon>
        <taxon>Embryophyta</taxon>
        <taxon>Tracheophyta</taxon>
        <taxon>Spermatophyta</taxon>
        <taxon>Magnoliopsida</taxon>
        <taxon>Ranunculales</taxon>
        <taxon>Menispermaceae</taxon>
        <taxon>Menispermoideae</taxon>
        <taxon>Cissampelideae</taxon>
        <taxon>Stephania</taxon>
    </lineage>
</organism>
<evidence type="ECO:0000313" key="2">
    <source>
        <dbReference type="Proteomes" id="UP001419268"/>
    </source>
</evidence>
<reference evidence="1 2" key="1">
    <citation type="submission" date="2024-01" db="EMBL/GenBank/DDBJ databases">
        <title>Genome assemblies of Stephania.</title>
        <authorList>
            <person name="Yang L."/>
        </authorList>
    </citation>
    <scope>NUCLEOTIDE SEQUENCE [LARGE SCALE GENOMIC DNA]</scope>
    <source>
        <strain evidence="1">JXDWG</strain>
        <tissue evidence="1">Leaf</tissue>
    </source>
</reference>
<proteinExistence type="predicted"/>
<comment type="caution">
    <text evidence="1">The sequence shown here is derived from an EMBL/GenBank/DDBJ whole genome shotgun (WGS) entry which is preliminary data.</text>
</comment>
<protein>
    <submittedName>
        <fullName evidence="1">Uncharacterized protein</fullName>
    </submittedName>
</protein>
<dbReference type="Proteomes" id="UP001419268">
    <property type="component" value="Unassembled WGS sequence"/>
</dbReference>
<gene>
    <name evidence="1" type="ORF">Scep_024074</name>
</gene>
<sequence length="105" mass="11490">MSIPHPHPQTKIPKSHKFVVASRLALCSPARDCGVARVARRLRLRAFAAFPASQSSWDAFMGTDDSKSRARFGSGLGFELALRQAGVSLFLRSSSSSSAWRLRLC</sequence>
<dbReference type="EMBL" id="JBBNAG010000010">
    <property type="protein sequence ID" value="KAK9100644.1"/>
    <property type="molecule type" value="Genomic_DNA"/>
</dbReference>
<keyword evidence="2" id="KW-1185">Reference proteome</keyword>